<keyword evidence="4" id="KW-1185">Reference proteome</keyword>
<dbReference type="RefSeq" id="WP_093826976.1">
    <property type="nucleotide sequence ID" value="NZ_FOLQ01000004.1"/>
</dbReference>
<dbReference type="AlphaFoldDB" id="A0A1I1REW7"/>
<dbReference type="Gene3D" id="3.30.565.10">
    <property type="entry name" value="Histidine kinase-like ATPase, C-terminal domain"/>
    <property type="match status" value="1"/>
</dbReference>
<keyword evidence="1" id="KW-0812">Transmembrane</keyword>
<dbReference type="Proteomes" id="UP000198598">
    <property type="component" value="Unassembled WGS sequence"/>
</dbReference>
<dbReference type="GO" id="GO:0000155">
    <property type="term" value="F:phosphorelay sensor kinase activity"/>
    <property type="evidence" value="ECO:0007669"/>
    <property type="project" value="InterPro"/>
</dbReference>
<dbReference type="Pfam" id="PF06580">
    <property type="entry name" value="His_kinase"/>
    <property type="match status" value="1"/>
</dbReference>
<feature type="transmembrane region" description="Helical" evidence="1">
    <location>
        <begin position="168"/>
        <end position="195"/>
    </location>
</feature>
<protein>
    <submittedName>
        <fullName evidence="3">Pentapeptide repeat-containing protein</fullName>
    </submittedName>
</protein>
<dbReference type="Gene3D" id="2.160.20.80">
    <property type="entry name" value="E3 ubiquitin-protein ligase SopA"/>
    <property type="match status" value="1"/>
</dbReference>
<dbReference type="InterPro" id="IPR036890">
    <property type="entry name" value="HATPase_C_sf"/>
</dbReference>
<evidence type="ECO:0000256" key="1">
    <source>
        <dbReference type="SAM" id="Phobius"/>
    </source>
</evidence>
<name>A0A1I1REW7_9BACT</name>
<organism evidence="3 4">
    <name type="scientific">Spirosoma endophyticum</name>
    <dbReference type="NCBI Taxonomy" id="662367"/>
    <lineage>
        <taxon>Bacteria</taxon>
        <taxon>Pseudomonadati</taxon>
        <taxon>Bacteroidota</taxon>
        <taxon>Cytophagia</taxon>
        <taxon>Cytophagales</taxon>
        <taxon>Cytophagaceae</taxon>
        <taxon>Spirosoma</taxon>
    </lineage>
</organism>
<sequence>MTREQLIGTIGKNGRRVKMQASDLSGFDFSGLDLTQADLSFSNLEGANFRGTILRQANLSFSNLDGADFRDANLFEANLNFSALEGVDLTGANVEGATFNFAGRTKYRPDTPTRPEPITLTTILQKPGWGTLIGSLLGALLIYGCNAIIYFTHLIWVAKDKDPLLAGLYRFLIVQNMTDGAVVFLLTWALSGWLVRQFQSGWQRHAVITFAVMISYFIINQGLYVALGKEYIEALAKRPEGIADTAPWYFYVFGDLLIANIFLYVLLQGRQLTRKLSEQEFQLLNMEKLKTRAELDALQAKINPHFLYNALNSIASLVHEDPDKAEEMTLLLSKLFRYSTGREGELFASLADELEMVKTYLQVEQVRFGNRLVFSVEVSDPALNELRLPQFLLQPVVENAIKHGIAKRADAGRIDIRIYEKNGELNLCVHDNGPAFPDDMNGGYGLRSVQDKLKLLYGEDARVELQNWPLKQILLSILMTKVRSTPSTITPDAN</sequence>
<dbReference type="STRING" id="662367.SAMN05216167_104375"/>
<feature type="transmembrane region" description="Helical" evidence="1">
    <location>
        <begin position="207"/>
        <end position="228"/>
    </location>
</feature>
<keyword evidence="1" id="KW-1133">Transmembrane helix</keyword>
<feature type="domain" description="Signal transduction histidine kinase internal region" evidence="2">
    <location>
        <begin position="293"/>
        <end position="372"/>
    </location>
</feature>
<evidence type="ECO:0000313" key="4">
    <source>
        <dbReference type="Proteomes" id="UP000198598"/>
    </source>
</evidence>
<feature type="transmembrane region" description="Helical" evidence="1">
    <location>
        <begin position="248"/>
        <end position="267"/>
    </location>
</feature>
<reference evidence="3 4" key="1">
    <citation type="submission" date="2016-10" db="EMBL/GenBank/DDBJ databases">
        <authorList>
            <person name="de Groot N.N."/>
        </authorList>
    </citation>
    <scope>NUCLEOTIDE SEQUENCE [LARGE SCALE GENOMIC DNA]</scope>
    <source>
        <strain evidence="3 4">DSM 26130</strain>
    </source>
</reference>
<feature type="transmembrane region" description="Helical" evidence="1">
    <location>
        <begin position="132"/>
        <end position="156"/>
    </location>
</feature>
<dbReference type="SUPFAM" id="SSF55874">
    <property type="entry name" value="ATPase domain of HSP90 chaperone/DNA topoisomerase II/histidine kinase"/>
    <property type="match status" value="1"/>
</dbReference>
<gene>
    <name evidence="3" type="ORF">SAMN05216167_104375</name>
</gene>
<dbReference type="InterPro" id="IPR001646">
    <property type="entry name" value="5peptide_repeat"/>
</dbReference>
<evidence type="ECO:0000259" key="2">
    <source>
        <dbReference type="Pfam" id="PF06580"/>
    </source>
</evidence>
<dbReference type="PANTHER" id="PTHR34220:SF7">
    <property type="entry name" value="SENSOR HISTIDINE KINASE YPDA"/>
    <property type="match status" value="1"/>
</dbReference>
<keyword evidence="1" id="KW-0472">Membrane</keyword>
<proteinExistence type="predicted"/>
<accession>A0A1I1REW7</accession>
<dbReference type="InterPro" id="IPR010559">
    <property type="entry name" value="Sig_transdc_His_kin_internal"/>
</dbReference>
<dbReference type="InterPro" id="IPR050640">
    <property type="entry name" value="Bact_2-comp_sensor_kinase"/>
</dbReference>
<dbReference type="Pfam" id="PF00805">
    <property type="entry name" value="Pentapeptide"/>
    <property type="match status" value="2"/>
</dbReference>
<dbReference type="OrthoDB" id="9792992at2"/>
<dbReference type="EMBL" id="FOLQ01000004">
    <property type="protein sequence ID" value="SFD32936.1"/>
    <property type="molecule type" value="Genomic_DNA"/>
</dbReference>
<dbReference type="SUPFAM" id="SSF141571">
    <property type="entry name" value="Pentapeptide repeat-like"/>
    <property type="match status" value="1"/>
</dbReference>
<dbReference type="GO" id="GO:0016020">
    <property type="term" value="C:membrane"/>
    <property type="evidence" value="ECO:0007669"/>
    <property type="project" value="InterPro"/>
</dbReference>
<evidence type="ECO:0000313" key="3">
    <source>
        <dbReference type="EMBL" id="SFD32936.1"/>
    </source>
</evidence>
<dbReference type="PANTHER" id="PTHR34220">
    <property type="entry name" value="SENSOR HISTIDINE KINASE YPDA"/>
    <property type="match status" value="1"/>
</dbReference>